<keyword evidence="8" id="KW-1185">Reference proteome</keyword>
<dbReference type="Proteomes" id="UP001175271">
    <property type="component" value="Unassembled WGS sequence"/>
</dbReference>
<sequence>MSQIDIDTLIAELTALKMMTAQKQRGAANPTLNYKTKLCKSKTETGICRFGGRCLFAHSVSELRVPSIPMGATQRNNKYKTKLCNKYHCLGICPYGSRCLFVHDLRELQLNTCCCTCEEHQQFHKGALQDFKAVGGPTLGELLKKQLLH</sequence>
<dbReference type="FunFam" id="4.10.1000.10:FF:000018">
    <property type="entry name" value="Zinc finger protein"/>
    <property type="match status" value="1"/>
</dbReference>
<dbReference type="SMART" id="SM00356">
    <property type="entry name" value="ZnF_C3H1"/>
    <property type="match status" value="2"/>
</dbReference>
<dbReference type="GO" id="GO:0008270">
    <property type="term" value="F:zinc ion binding"/>
    <property type="evidence" value="ECO:0007669"/>
    <property type="project" value="UniProtKB-KW"/>
</dbReference>
<protein>
    <recommendedName>
        <fullName evidence="6">C3H1-type domain-containing protein</fullName>
    </recommendedName>
</protein>
<dbReference type="PANTHER" id="PTHR12547">
    <property type="entry name" value="CCCH ZINC FINGER/TIS11-RELATED"/>
    <property type="match status" value="1"/>
</dbReference>
<dbReference type="EMBL" id="JAUCMV010000003">
    <property type="protein sequence ID" value="KAK0413526.1"/>
    <property type="molecule type" value="Genomic_DNA"/>
</dbReference>
<feature type="zinc finger region" description="C3H1-type" evidence="5">
    <location>
        <begin position="33"/>
        <end position="61"/>
    </location>
</feature>
<evidence type="ECO:0000256" key="5">
    <source>
        <dbReference type="PROSITE-ProRule" id="PRU00723"/>
    </source>
</evidence>
<keyword evidence="4 5" id="KW-0862">Zinc</keyword>
<proteinExistence type="predicted"/>
<evidence type="ECO:0000256" key="1">
    <source>
        <dbReference type="ARBA" id="ARBA00022723"/>
    </source>
</evidence>
<gene>
    <name evidence="7" type="ORF">QR680_006854</name>
</gene>
<evidence type="ECO:0000313" key="7">
    <source>
        <dbReference type="EMBL" id="KAK0413526.1"/>
    </source>
</evidence>
<dbReference type="Pfam" id="PF00642">
    <property type="entry name" value="zf-CCCH"/>
    <property type="match status" value="2"/>
</dbReference>
<keyword evidence="2" id="KW-0677">Repeat</keyword>
<evidence type="ECO:0000256" key="2">
    <source>
        <dbReference type="ARBA" id="ARBA00022737"/>
    </source>
</evidence>
<comment type="caution">
    <text evidence="7">The sequence shown here is derived from an EMBL/GenBank/DDBJ whole genome shotgun (WGS) entry which is preliminary data.</text>
</comment>
<evidence type="ECO:0000313" key="8">
    <source>
        <dbReference type="Proteomes" id="UP001175271"/>
    </source>
</evidence>
<dbReference type="InterPro" id="IPR036855">
    <property type="entry name" value="Znf_CCCH_sf"/>
</dbReference>
<dbReference type="PROSITE" id="PS50103">
    <property type="entry name" value="ZF_C3H1"/>
    <property type="match status" value="2"/>
</dbReference>
<dbReference type="Gene3D" id="4.10.1000.10">
    <property type="entry name" value="Zinc finger, CCCH-type"/>
    <property type="match status" value="2"/>
</dbReference>
<reference evidence="7" key="1">
    <citation type="submission" date="2023-06" db="EMBL/GenBank/DDBJ databases">
        <title>Genomic analysis of the entomopathogenic nematode Steinernema hermaphroditum.</title>
        <authorList>
            <person name="Schwarz E.M."/>
            <person name="Heppert J.K."/>
            <person name="Baniya A."/>
            <person name="Schwartz H.T."/>
            <person name="Tan C.-H."/>
            <person name="Antoshechkin I."/>
            <person name="Sternberg P.W."/>
            <person name="Goodrich-Blair H."/>
            <person name="Dillman A.R."/>
        </authorList>
    </citation>
    <scope>NUCLEOTIDE SEQUENCE</scope>
    <source>
        <strain evidence="7">PS9179</strain>
        <tissue evidence="7">Whole animal</tissue>
    </source>
</reference>
<feature type="domain" description="C3H1-type" evidence="6">
    <location>
        <begin position="33"/>
        <end position="61"/>
    </location>
</feature>
<feature type="zinc finger region" description="C3H1-type" evidence="5">
    <location>
        <begin position="78"/>
        <end position="106"/>
    </location>
</feature>
<dbReference type="GO" id="GO:0003729">
    <property type="term" value="F:mRNA binding"/>
    <property type="evidence" value="ECO:0007669"/>
    <property type="project" value="InterPro"/>
</dbReference>
<accession>A0AA39HWS3</accession>
<keyword evidence="3 5" id="KW-0863">Zinc-finger</keyword>
<evidence type="ECO:0000256" key="3">
    <source>
        <dbReference type="ARBA" id="ARBA00022771"/>
    </source>
</evidence>
<evidence type="ECO:0000259" key="6">
    <source>
        <dbReference type="PROSITE" id="PS50103"/>
    </source>
</evidence>
<dbReference type="InterPro" id="IPR045877">
    <property type="entry name" value="ZFP36-like"/>
</dbReference>
<dbReference type="PANTHER" id="PTHR12547:SF18">
    <property type="entry name" value="PROTEIN TIS11"/>
    <property type="match status" value="1"/>
</dbReference>
<evidence type="ECO:0000256" key="4">
    <source>
        <dbReference type="ARBA" id="ARBA00022833"/>
    </source>
</evidence>
<dbReference type="GO" id="GO:0043186">
    <property type="term" value="C:P granule"/>
    <property type="evidence" value="ECO:0007669"/>
    <property type="project" value="UniProtKB-ARBA"/>
</dbReference>
<name>A0AA39HWS3_9BILA</name>
<dbReference type="SUPFAM" id="SSF90229">
    <property type="entry name" value="CCCH zinc finger"/>
    <property type="match status" value="2"/>
</dbReference>
<dbReference type="AlphaFoldDB" id="A0AA39HWS3"/>
<keyword evidence="1 5" id="KW-0479">Metal-binding</keyword>
<organism evidence="7 8">
    <name type="scientific">Steinernema hermaphroditum</name>
    <dbReference type="NCBI Taxonomy" id="289476"/>
    <lineage>
        <taxon>Eukaryota</taxon>
        <taxon>Metazoa</taxon>
        <taxon>Ecdysozoa</taxon>
        <taxon>Nematoda</taxon>
        <taxon>Chromadorea</taxon>
        <taxon>Rhabditida</taxon>
        <taxon>Tylenchina</taxon>
        <taxon>Panagrolaimomorpha</taxon>
        <taxon>Strongyloidoidea</taxon>
        <taxon>Steinernematidae</taxon>
        <taxon>Steinernema</taxon>
    </lineage>
</organism>
<dbReference type="InterPro" id="IPR000571">
    <property type="entry name" value="Znf_CCCH"/>
</dbReference>
<feature type="domain" description="C3H1-type" evidence="6">
    <location>
        <begin position="78"/>
        <end position="106"/>
    </location>
</feature>